<dbReference type="Gene3D" id="2.40.170.20">
    <property type="entry name" value="TonB-dependent receptor, beta-barrel domain"/>
    <property type="match status" value="1"/>
</dbReference>
<dbReference type="Pfam" id="PF13715">
    <property type="entry name" value="CarbopepD_reg_2"/>
    <property type="match status" value="1"/>
</dbReference>
<dbReference type="NCBIfam" id="TIGR04056">
    <property type="entry name" value="OMP_RagA_SusC"/>
    <property type="match status" value="1"/>
</dbReference>
<dbReference type="SMART" id="SM00965">
    <property type="entry name" value="STN"/>
    <property type="match status" value="1"/>
</dbReference>
<evidence type="ECO:0000313" key="9">
    <source>
        <dbReference type="EMBL" id="WCT10681.1"/>
    </source>
</evidence>
<dbReference type="RefSeq" id="WP_273628873.1">
    <property type="nucleotide sequence ID" value="NZ_CP117167.1"/>
</dbReference>
<keyword evidence="4 7" id="KW-0812">Transmembrane</keyword>
<dbReference type="InterPro" id="IPR011662">
    <property type="entry name" value="Secretin/TonB_short_N"/>
</dbReference>
<comment type="similarity">
    <text evidence="7">Belongs to the TonB-dependent receptor family.</text>
</comment>
<dbReference type="InterPro" id="IPR039426">
    <property type="entry name" value="TonB-dep_rcpt-like"/>
</dbReference>
<dbReference type="Pfam" id="PF07715">
    <property type="entry name" value="Plug"/>
    <property type="match status" value="1"/>
</dbReference>
<dbReference type="SUPFAM" id="SSF56935">
    <property type="entry name" value="Porins"/>
    <property type="match status" value="1"/>
</dbReference>
<dbReference type="EMBL" id="CP117167">
    <property type="protein sequence ID" value="WCT10681.1"/>
    <property type="molecule type" value="Genomic_DNA"/>
</dbReference>
<evidence type="ECO:0000256" key="6">
    <source>
        <dbReference type="ARBA" id="ARBA00023237"/>
    </source>
</evidence>
<dbReference type="Gene3D" id="2.60.40.1120">
    <property type="entry name" value="Carboxypeptidase-like, regulatory domain"/>
    <property type="match status" value="1"/>
</dbReference>
<dbReference type="InterPro" id="IPR008969">
    <property type="entry name" value="CarboxyPept-like_regulatory"/>
</dbReference>
<keyword evidence="3 7" id="KW-1134">Transmembrane beta strand</keyword>
<dbReference type="SUPFAM" id="SSF49464">
    <property type="entry name" value="Carboxypeptidase regulatory domain-like"/>
    <property type="match status" value="1"/>
</dbReference>
<protein>
    <submittedName>
        <fullName evidence="9">TonB-dependent receptor</fullName>
    </submittedName>
</protein>
<feature type="domain" description="Secretin/TonB short N-terminal" evidence="8">
    <location>
        <begin position="65"/>
        <end position="116"/>
    </location>
</feature>
<dbReference type="InterPro" id="IPR037066">
    <property type="entry name" value="Plug_dom_sf"/>
</dbReference>
<reference evidence="9 10" key="1">
    <citation type="submission" date="2023-02" db="EMBL/GenBank/DDBJ databases">
        <title>Genome sequence of Mucilaginibacter jinjuensis strain KACC 16571.</title>
        <authorList>
            <person name="Kim S."/>
            <person name="Heo J."/>
            <person name="Kwon S.-W."/>
        </authorList>
    </citation>
    <scope>NUCLEOTIDE SEQUENCE [LARGE SCALE GENOMIC DNA]</scope>
    <source>
        <strain evidence="9 10">KACC 16571</strain>
    </source>
</reference>
<evidence type="ECO:0000256" key="5">
    <source>
        <dbReference type="ARBA" id="ARBA00023136"/>
    </source>
</evidence>
<dbReference type="InterPro" id="IPR012910">
    <property type="entry name" value="Plug_dom"/>
</dbReference>
<comment type="subcellular location">
    <subcellularLocation>
        <location evidence="1 7">Cell outer membrane</location>
        <topology evidence="1 7">Multi-pass membrane protein</topology>
    </subcellularLocation>
</comment>
<gene>
    <name evidence="9" type="ORF">PQO05_18250</name>
</gene>
<evidence type="ECO:0000256" key="4">
    <source>
        <dbReference type="ARBA" id="ARBA00022692"/>
    </source>
</evidence>
<organism evidence="9 10">
    <name type="scientific">Mucilaginibacter jinjuensis</name>
    <dbReference type="NCBI Taxonomy" id="1176721"/>
    <lineage>
        <taxon>Bacteria</taxon>
        <taxon>Pseudomonadati</taxon>
        <taxon>Bacteroidota</taxon>
        <taxon>Sphingobacteriia</taxon>
        <taxon>Sphingobacteriales</taxon>
        <taxon>Sphingobacteriaceae</taxon>
        <taxon>Mucilaginibacter</taxon>
    </lineage>
</organism>
<dbReference type="Gene3D" id="2.170.130.10">
    <property type="entry name" value="TonB-dependent receptor, plug domain"/>
    <property type="match status" value="1"/>
</dbReference>
<dbReference type="InterPro" id="IPR023996">
    <property type="entry name" value="TonB-dep_OMP_SusC/RagA"/>
</dbReference>
<keyword evidence="10" id="KW-1185">Reference proteome</keyword>
<evidence type="ECO:0000256" key="1">
    <source>
        <dbReference type="ARBA" id="ARBA00004571"/>
    </source>
</evidence>
<proteinExistence type="inferred from homology"/>
<dbReference type="InterPro" id="IPR036942">
    <property type="entry name" value="Beta-barrel_TonB_sf"/>
</dbReference>
<dbReference type="PROSITE" id="PS52016">
    <property type="entry name" value="TONB_DEPENDENT_REC_3"/>
    <property type="match status" value="1"/>
</dbReference>
<dbReference type="Pfam" id="PF07660">
    <property type="entry name" value="STN"/>
    <property type="match status" value="1"/>
</dbReference>
<keyword evidence="6 7" id="KW-0998">Cell outer membrane</keyword>
<evidence type="ECO:0000256" key="2">
    <source>
        <dbReference type="ARBA" id="ARBA00022448"/>
    </source>
</evidence>
<evidence type="ECO:0000256" key="7">
    <source>
        <dbReference type="PROSITE-ProRule" id="PRU01360"/>
    </source>
</evidence>
<dbReference type="InterPro" id="IPR023997">
    <property type="entry name" value="TonB-dep_OMP_SusC/RagA_CS"/>
</dbReference>
<keyword evidence="9" id="KW-0675">Receptor</keyword>
<evidence type="ECO:0000313" key="10">
    <source>
        <dbReference type="Proteomes" id="UP001216139"/>
    </source>
</evidence>
<accession>A0ABY7T2R4</accession>
<evidence type="ECO:0000256" key="3">
    <source>
        <dbReference type="ARBA" id="ARBA00022452"/>
    </source>
</evidence>
<evidence type="ECO:0000259" key="8">
    <source>
        <dbReference type="SMART" id="SM00965"/>
    </source>
</evidence>
<dbReference type="NCBIfam" id="TIGR04057">
    <property type="entry name" value="SusC_RagA_signa"/>
    <property type="match status" value="1"/>
</dbReference>
<sequence>MKFYLLFNSRKFATTSTFRVIKLTLVLLVVFFLQVSAALAQKITLKKNNAQLVEIFKDIRQQTGYDFVFTTQQIATAKKVSINVKDVSLVDVLKICFEGQPFTYAIEEKTIVVKSKPRVVNTPTPPQTQSQLIKGRVVDAQGQPLPSVTVWCVESQKYTVSSLNGEFSILADPGSTLRFTYIGYKPLLIKVSDQTFLNISLATANVDLGEIVVVGYGQVKKENLTTAVSTITADQIVEMPTSNLSQVFAGRLPGMLVRTSSGTPGGETANLLVRTTNSAEAPLLVIDGVPRFNTNNTNGATEVNLNFIDPNEVESITVLKDNAATAVYGSRGANGVIIVTTKRGKIGKPQFNYTGNYTFSSPGKMVKNLDSYGYATALNEYYVNSGLAAPYSASVLDTIKRQLNPYKYANSDWVKVLTGNQAFVQNHSLNVNGGSEAIKYFILGNYTDQGGMYPTSSFKRYTFQNNLDIKLSRDFKAQINLGYRYGDQNLPSGGDPINAALNASPLAPIYNANGTFGSAPSGSAYNPLAMISPQSGYAYTKNNFLTGNGRLTYESSFIKGLSAYGNFDIEKNFQRAKTYVVPVPLYRVDASSPTGYTQTGGTGNPSLTDATADYNTYTQDLALNYTRDFGKHSIDVLALYNISEAQSNTNSDKRLNLVAPGLDILNIGSTVGETTTGSRTQFAREGYVGRVNYAFDKRILLEGSFRYDGSTYFAPGHRWGFFPGGSAAWIISKENFFKNLLPVVSNLKLRGSVGLTGDDGIGSYTYYYTYGVANTGVQNTRGYIFGTTYTPTFYQTNSTLPNADITWAKNRQENIGFDAELWHGRLGITFDIYQKDRYDMLMSQTYNLPTTFGIGGPIQNFARLRNKGFDIDLNSQNRFNKDWSLNVNANFTLVNTKVLDYGTKNLPPYQQLEGHSVNTLVGYHAVGIFQNAAQIAAWPVDQDGLKNATIKPGDVKYADINGDGKLTAADQITIDNYGFPPINFGFGFTLKYKSISLATLFNGALGGKIQYSTNNLLWQYTYDNAWRPGNDNAKYPRLASSSNNSLPSDATLINDNFLRLRDLRLGYDLPEKWTNAIKIKHIKIFAEGSNLLTWTSVLGGIDPETPNLGTGGATGGFYPNQKNIGFGVNVNF</sequence>
<name>A0ABY7T2R4_9SPHI</name>
<dbReference type="Proteomes" id="UP001216139">
    <property type="component" value="Chromosome"/>
</dbReference>
<keyword evidence="5 7" id="KW-0472">Membrane</keyword>
<keyword evidence="2 7" id="KW-0813">Transport</keyword>